<dbReference type="KEGG" id="hse:Hsero_2679"/>
<dbReference type="GeneID" id="29394290"/>
<keyword evidence="6" id="KW-0328">Glycosyltransferase</keyword>
<dbReference type="Gene3D" id="1.10.4200.10">
    <property type="entry name" value="Triphosphoribosyl-dephospho-CoA protein"/>
    <property type="match status" value="1"/>
</dbReference>
<dbReference type="Pfam" id="PF01874">
    <property type="entry name" value="CitG"/>
    <property type="match status" value="1"/>
</dbReference>
<dbReference type="Proteomes" id="UP000000329">
    <property type="component" value="Chromosome"/>
</dbReference>
<reference evidence="6 7" key="1">
    <citation type="submission" date="2010-04" db="EMBL/GenBank/DDBJ databases">
        <title>The genome of Herbaspirillum seropedicae SmR1, an endophytic, nitrogen-fixing, plant-growth promoting beta-Proteobacteria.</title>
        <authorList>
            <person name="Pedrosa F.O."/>
            <person name="Monteiro R.A."/>
            <person name="Wassem R."/>
            <person name="Cruz L.M."/>
            <person name="Ayub R.A."/>
            <person name="Colauto N.B."/>
            <person name="Fernandez M.A."/>
            <person name="Fungaro M.H.P."/>
            <person name="Grisard E.C."/>
            <person name="Hungria M."/>
            <person name="Madeira H.M.F."/>
            <person name="Nodari R.O."/>
            <person name="Osaku C.A."/>
            <person name="Petzl-Erler M.L."/>
            <person name="Terenzi H."/>
            <person name="Vieira L.G.E."/>
            <person name="Almeida M.I.M."/>
            <person name="Alves L.R."/>
            <person name="Arantes O.M.N."/>
            <person name="Balsanelli E."/>
            <person name="Barcellos F.G."/>
            <person name="Baura V.A."/>
            <person name="Binde D.R."/>
            <person name="Campo R.J."/>
            <person name="Chubatsu L.S."/>
            <person name="Chueire L.M.O."/>
            <person name="Ciferri R.R."/>
            <person name="Correa L.C."/>
            <person name="da Conceicao Silva J.L."/>
            <person name="Dabul A.N.G."/>
            <person name="Dambros B.P."/>
            <person name="Faoro H."/>
            <person name="Favetti A."/>
            <person name="Friedermann G."/>
            <person name="Furlaneto M.C."/>
            <person name="Gasques L.S."/>
            <person name="Gimenes C.C.T."/>
            <person name="Gioppo N.M.R."/>
            <person name="Glienke-Blanco C."/>
            <person name="Godoy L.P."/>
            <person name="Guerra M.P."/>
            <person name="Karp S."/>
            <person name="Kava-Cordeiro V."/>
            <person name="Margarido V.P."/>
            <person name="Mathioni S.M."/>
            <person name="Menck-Soares M.A."/>
            <person name="Murace N.K."/>
            <person name="Nicolas M.F."/>
            <person name="Oliveira C.E.C."/>
            <person name="Pagnan N.A.B."/>
            <person name="Pamphile J.A."/>
            <person name="Patussi E.V."/>
            <person name="Pereira L.F.P."/>
            <person name="Pereira-Ferrari L."/>
            <person name="Pinto F.G.S."/>
            <person name="Precoma C."/>
            <person name="Prioli A.J."/>
            <person name="Prioli S.M.A.P."/>
            <person name="Raittz R.T."/>
            <person name="Ramos H.J.O."/>
            <person name="Ribeiro E.M.S.F."/>
            <person name="Rigo L.U."/>
            <person name="Rocha C.L.M.S.C."/>
            <person name="Rocha S.N."/>
            <person name="Santos K."/>
            <person name="Satori D."/>
            <person name="Silva A.G."/>
            <person name="Simao R.C.G."/>
            <person name="Soares M.A.M."/>
            <person name="Souza E.M."/>
            <person name="Steffens M.B.R."/>
            <person name="Steindel M."/>
            <person name="Tadra-Sfeir M.Z."/>
            <person name="Takahashi E.K."/>
            <person name="Torres R.A."/>
            <person name="Valle J.S."/>
            <person name="Vernal J.I."/>
            <person name="Vilas-Boas L.A."/>
            <person name="Watanabe M.A.E."/>
            <person name="Weiss V.A."/>
            <person name="Yates M.A."/>
            <person name="Souza E.M."/>
        </authorList>
    </citation>
    <scope>NUCLEOTIDE SEQUENCE [LARGE SCALE GENOMIC DNA]</scope>
    <source>
        <strain evidence="6 7">SmR1</strain>
    </source>
</reference>
<evidence type="ECO:0000256" key="1">
    <source>
        <dbReference type="ARBA" id="ARBA00001210"/>
    </source>
</evidence>
<gene>
    <name evidence="5 6" type="primary">mdcB</name>
    <name evidence="6" type="ordered locus">Hsero_2679</name>
</gene>
<comment type="function">
    <text evidence="5">Involved in the formation of 2-(5''-phosphoribosyl)-3'-dephosphocoenzyme-A, the prosthetic group of the acyl-carrier protein of the malonate decarboxylase.</text>
</comment>
<evidence type="ECO:0000256" key="2">
    <source>
        <dbReference type="ARBA" id="ARBA00022679"/>
    </source>
</evidence>
<dbReference type="InterPro" id="IPR017555">
    <property type="entry name" value="TriPribosyl-deP-CoA_syn"/>
</dbReference>
<dbReference type="PANTHER" id="PTHR30201:SF2">
    <property type="entry name" value="2-(5''-TRIPHOSPHORIBOSYL)-3'-DEPHOSPHOCOENZYME-A SYNTHASE"/>
    <property type="match status" value="1"/>
</dbReference>
<evidence type="ECO:0000256" key="4">
    <source>
        <dbReference type="ARBA" id="ARBA00022840"/>
    </source>
</evidence>
<protein>
    <recommendedName>
        <fullName evidence="5">Probable 2-(5''-triphosphoribosyl)-3'-dephosphocoenzyme-A synthase</fullName>
        <shortName evidence="5">2-(5''-triphosphoribosyl)-3'-dephospho-CoA synthase</shortName>
        <ecNumber evidence="5">2.4.2.52</ecNumber>
    </recommendedName>
</protein>
<dbReference type="RefSeq" id="WP_013234653.1">
    <property type="nucleotide sequence ID" value="NC_014323.1"/>
</dbReference>
<dbReference type="HOGENOM" id="CLU_056179_1_1_4"/>
<dbReference type="InterPro" id="IPR002736">
    <property type="entry name" value="CitG"/>
</dbReference>
<dbReference type="HAMAP" id="MF_01883">
    <property type="entry name" value="MdcB"/>
    <property type="match status" value="1"/>
</dbReference>
<evidence type="ECO:0000313" key="7">
    <source>
        <dbReference type="Proteomes" id="UP000000329"/>
    </source>
</evidence>
<keyword evidence="2 5" id="KW-0808">Transferase</keyword>
<dbReference type="AlphaFoldDB" id="D8IXS3"/>
<comment type="similarity">
    <text evidence="5">Belongs to the CitG/MdcB family.</text>
</comment>
<evidence type="ECO:0000313" key="6">
    <source>
        <dbReference type="EMBL" id="ADJ64175.1"/>
    </source>
</evidence>
<dbReference type="GO" id="GO:0016757">
    <property type="term" value="F:glycosyltransferase activity"/>
    <property type="evidence" value="ECO:0007669"/>
    <property type="project" value="UniProtKB-KW"/>
</dbReference>
<sequence length="312" mass="33550">MRRLMAHPALLAAPLHPLQQRRAVRQNLQFCRQLARLALRSLHQELVLYPKPGLVSLIDNGSHDDMDASTFLRSLFSLRHYFFQIAVAGLKGAPFHHLQKLAIAAEARMLRATGGVNTHRGAIFALGMLCAAMAYCRGRKLPLQAEVIRATLLIQWGDALARHSGVHLDHGAGQRSHGQSVALAHAVGGAREEGALGFPAVFEVALPQLQSTLEQGRAPHEARIDALFALMAHISDTNVYHRGGAEGAQRVRQQSAAFLAAGGTGAPGWRTQALACHHDFVAHRLSPGGAADLLAAACLVHQAMALELERGA</sequence>
<evidence type="ECO:0000256" key="5">
    <source>
        <dbReference type="HAMAP-Rule" id="MF_01883"/>
    </source>
</evidence>
<keyword evidence="4 5" id="KW-0067">ATP-binding</keyword>
<dbReference type="EMBL" id="CP002039">
    <property type="protein sequence ID" value="ADJ64175.1"/>
    <property type="molecule type" value="Genomic_DNA"/>
</dbReference>
<dbReference type="OrthoDB" id="114886at2"/>
<dbReference type="STRING" id="757424.Hsero_2679"/>
<dbReference type="GO" id="GO:0005524">
    <property type="term" value="F:ATP binding"/>
    <property type="evidence" value="ECO:0007669"/>
    <property type="project" value="UniProtKB-KW"/>
</dbReference>
<dbReference type="EC" id="2.4.2.52" evidence="5"/>
<accession>D8IXS3</accession>
<evidence type="ECO:0000256" key="3">
    <source>
        <dbReference type="ARBA" id="ARBA00022741"/>
    </source>
</evidence>
<organism evidence="6 7">
    <name type="scientific">Herbaspirillum seropedicae (strain SmR1)</name>
    <dbReference type="NCBI Taxonomy" id="757424"/>
    <lineage>
        <taxon>Bacteria</taxon>
        <taxon>Pseudomonadati</taxon>
        <taxon>Pseudomonadota</taxon>
        <taxon>Betaproteobacteria</taxon>
        <taxon>Burkholderiales</taxon>
        <taxon>Oxalobacteraceae</taxon>
        <taxon>Herbaspirillum</taxon>
    </lineage>
</organism>
<dbReference type="PANTHER" id="PTHR30201">
    <property type="entry name" value="TRIPHOSPHORIBOSYL-DEPHOSPHO-COA SYNTHASE"/>
    <property type="match status" value="1"/>
</dbReference>
<dbReference type="eggNOG" id="COG1767">
    <property type="taxonomic scope" value="Bacteria"/>
</dbReference>
<keyword evidence="7" id="KW-1185">Reference proteome</keyword>
<name>D8IXS3_HERSS</name>
<dbReference type="GO" id="GO:0051191">
    <property type="term" value="P:prosthetic group biosynthetic process"/>
    <property type="evidence" value="ECO:0007669"/>
    <property type="project" value="TreeGrafter"/>
</dbReference>
<comment type="catalytic activity">
    <reaction evidence="1 5">
        <text>3'-dephospho-CoA + ATP = 2'-(5''-triphospho-alpha-D-ribosyl)-3'-dephospho-CoA + adenine</text>
        <dbReference type="Rhea" id="RHEA:15117"/>
        <dbReference type="ChEBI" id="CHEBI:16708"/>
        <dbReference type="ChEBI" id="CHEBI:30616"/>
        <dbReference type="ChEBI" id="CHEBI:57328"/>
        <dbReference type="ChEBI" id="CHEBI:61378"/>
        <dbReference type="EC" id="2.4.2.52"/>
    </reaction>
</comment>
<keyword evidence="3 5" id="KW-0547">Nucleotide-binding</keyword>
<proteinExistence type="inferred from homology"/>
<dbReference type="NCBIfam" id="TIGR03132">
    <property type="entry name" value="malonate_mdcB"/>
    <property type="match status" value="1"/>
</dbReference>
<dbReference type="GO" id="GO:0046917">
    <property type="term" value="F:triphosphoribosyl-dephospho-CoA synthase activity"/>
    <property type="evidence" value="ECO:0007669"/>
    <property type="project" value="UniProtKB-UniRule"/>
</dbReference>